<evidence type="ECO:0000313" key="2">
    <source>
        <dbReference type="EMBL" id="MDV2887144.1"/>
    </source>
</evidence>
<dbReference type="AlphaFoldDB" id="A0AAJ2U2J3"/>
<organism evidence="2 3">
    <name type="scientific">Alkalihalophilus pseudofirmus</name>
    <name type="common">Bacillus pseudofirmus</name>
    <dbReference type="NCBI Taxonomy" id="79885"/>
    <lineage>
        <taxon>Bacteria</taxon>
        <taxon>Bacillati</taxon>
        <taxon>Bacillota</taxon>
        <taxon>Bacilli</taxon>
        <taxon>Bacillales</taxon>
        <taxon>Bacillaceae</taxon>
        <taxon>Alkalihalophilus</taxon>
    </lineage>
</organism>
<dbReference type="RefSeq" id="WP_323467599.1">
    <property type="nucleotide sequence ID" value="NZ_CP144224.1"/>
</dbReference>
<proteinExistence type="predicted"/>
<sequence length="170" mass="19709">MKGYISLLVGLCILVLSACSQPTQSATNQMNSLQLEHMPSVDVTERMKVYLWEEEEQVMPLISHDETPELTEKHEQLLHLIMKEEEPASYENDFIMENQSFEMDAKLWQEIELIVMDDHIFSDSPIFQLNEASYKRTVAINSLRSRTNSLKNLIQQDQSTNLKEVDIYGL</sequence>
<dbReference type="PROSITE" id="PS51257">
    <property type="entry name" value="PROKAR_LIPOPROTEIN"/>
    <property type="match status" value="1"/>
</dbReference>
<feature type="signal peptide" evidence="1">
    <location>
        <begin position="1"/>
        <end position="25"/>
    </location>
</feature>
<keyword evidence="1" id="KW-0732">Signal</keyword>
<comment type="caution">
    <text evidence="2">The sequence shown here is derived from an EMBL/GenBank/DDBJ whole genome shotgun (WGS) entry which is preliminary data.</text>
</comment>
<feature type="chain" id="PRO_5042506622" evidence="1">
    <location>
        <begin position="26"/>
        <end position="170"/>
    </location>
</feature>
<evidence type="ECO:0000256" key="1">
    <source>
        <dbReference type="SAM" id="SignalP"/>
    </source>
</evidence>
<accession>A0AAJ2U2J3</accession>
<protein>
    <submittedName>
        <fullName evidence="2">Uncharacterized protein</fullName>
    </submittedName>
</protein>
<dbReference type="EMBL" id="JAWJAY010000008">
    <property type="protein sequence ID" value="MDV2887144.1"/>
    <property type="molecule type" value="Genomic_DNA"/>
</dbReference>
<evidence type="ECO:0000313" key="3">
    <source>
        <dbReference type="Proteomes" id="UP001285636"/>
    </source>
</evidence>
<gene>
    <name evidence="2" type="ORF">RYX45_18325</name>
</gene>
<dbReference type="Proteomes" id="UP001285636">
    <property type="component" value="Unassembled WGS sequence"/>
</dbReference>
<reference evidence="2" key="1">
    <citation type="submission" date="2023-10" db="EMBL/GenBank/DDBJ databases">
        <title>Screening of Alkalihalophilus pseudofirmusBZ-TG-HK211 and Its Alleviation of Salt Stress on Rapeseed Growth.</title>
        <authorList>
            <person name="Zhao B."/>
            <person name="Guo T."/>
        </authorList>
    </citation>
    <scope>NUCLEOTIDE SEQUENCE</scope>
    <source>
        <strain evidence="2">BZ-TG-HK211</strain>
    </source>
</reference>
<name>A0AAJ2U2J3_ALKPS</name>